<reference evidence="8" key="1">
    <citation type="journal article" date="2020" name="Ecol. Evol.">
        <title>Genome structure and content of the rice root-knot nematode (Meloidogyne graminicola).</title>
        <authorList>
            <person name="Phan N.T."/>
            <person name="Danchin E.G.J."/>
            <person name="Klopp C."/>
            <person name="Perfus-Barbeoch L."/>
            <person name="Kozlowski D.K."/>
            <person name="Koutsovoulos G.D."/>
            <person name="Lopez-Roques C."/>
            <person name="Bouchez O."/>
            <person name="Zahm M."/>
            <person name="Besnard G."/>
            <person name="Bellafiore S."/>
        </authorList>
    </citation>
    <scope>NUCLEOTIDE SEQUENCE</scope>
    <source>
        <strain evidence="8">VN-18</strain>
    </source>
</reference>
<dbReference type="SMART" id="SM01413">
    <property type="entry name" value="Ribosomal_S19e"/>
    <property type="match status" value="1"/>
</dbReference>
<dbReference type="FunFam" id="1.10.10.10:FF:000118">
    <property type="entry name" value="40S ribosomal protein S19"/>
    <property type="match status" value="1"/>
</dbReference>
<dbReference type="Pfam" id="PF06058">
    <property type="entry name" value="DCP1"/>
    <property type="match status" value="2"/>
</dbReference>
<evidence type="ECO:0000256" key="3">
    <source>
        <dbReference type="ARBA" id="ARBA00010014"/>
    </source>
</evidence>
<dbReference type="InterPro" id="IPR036388">
    <property type="entry name" value="WH-like_DNA-bd_sf"/>
</dbReference>
<dbReference type="GO" id="GO:0000290">
    <property type="term" value="P:deadenylation-dependent decapping of nuclear-transcribed mRNA"/>
    <property type="evidence" value="ECO:0007669"/>
    <property type="project" value="InterPro"/>
</dbReference>
<dbReference type="Gene3D" id="2.30.29.30">
    <property type="entry name" value="Pleckstrin-homology domain (PH domain)/Phosphotyrosine-binding domain (PTB)"/>
    <property type="match status" value="2"/>
</dbReference>
<feature type="compositionally biased region" description="Basic and acidic residues" evidence="7">
    <location>
        <begin position="293"/>
        <end position="306"/>
    </location>
</feature>
<dbReference type="GO" id="GO:0022627">
    <property type="term" value="C:cytosolic small ribosomal subunit"/>
    <property type="evidence" value="ECO:0007669"/>
    <property type="project" value="TreeGrafter"/>
</dbReference>
<dbReference type="AlphaFoldDB" id="A0A8S9ZQ71"/>
<dbReference type="GO" id="GO:0003723">
    <property type="term" value="F:RNA binding"/>
    <property type="evidence" value="ECO:0007669"/>
    <property type="project" value="TreeGrafter"/>
</dbReference>
<dbReference type="PANTHER" id="PTHR11710:SF0">
    <property type="entry name" value="40S RIBOSOMAL PROTEIN S19"/>
    <property type="match status" value="1"/>
</dbReference>
<keyword evidence="5" id="KW-0689">Ribosomal protein</keyword>
<evidence type="ECO:0000256" key="5">
    <source>
        <dbReference type="ARBA" id="ARBA00022980"/>
    </source>
</evidence>
<feature type="region of interest" description="Disordered" evidence="7">
    <location>
        <begin position="289"/>
        <end position="318"/>
    </location>
</feature>
<gene>
    <name evidence="8" type="ORF">Mgra_00005257</name>
</gene>
<evidence type="ECO:0000313" key="8">
    <source>
        <dbReference type="EMBL" id="KAF7635288.1"/>
    </source>
</evidence>
<dbReference type="InterPro" id="IPR001266">
    <property type="entry name" value="Ribosomal_eS19"/>
</dbReference>
<evidence type="ECO:0000256" key="2">
    <source>
        <dbReference type="ARBA" id="ARBA00008778"/>
    </source>
</evidence>
<evidence type="ECO:0000256" key="4">
    <source>
        <dbReference type="ARBA" id="ARBA00022490"/>
    </source>
</evidence>
<comment type="caution">
    <text evidence="8">The sequence shown here is derived from an EMBL/GenBank/DDBJ whole genome shotgun (WGS) entry which is preliminary data.</text>
</comment>
<proteinExistence type="inferred from homology"/>
<dbReference type="InterPro" id="IPR011993">
    <property type="entry name" value="PH-like_dom_sf"/>
</dbReference>
<comment type="similarity">
    <text evidence="2">Belongs to the DCP1 family.</text>
</comment>
<dbReference type="OrthoDB" id="428974at2759"/>
<organism evidence="8 9">
    <name type="scientific">Meloidogyne graminicola</name>
    <dbReference type="NCBI Taxonomy" id="189291"/>
    <lineage>
        <taxon>Eukaryota</taxon>
        <taxon>Metazoa</taxon>
        <taxon>Ecdysozoa</taxon>
        <taxon>Nematoda</taxon>
        <taxon>Chromadorea</taxon>
        <taxon>Rhabditida</taxon>
        <taxon>Tylenchina</taxon>
        <taxon>Tylenchomorpha</taxon>
        <taxon>Tylenchoidea</taxon>
        <taxon>Meloidogynidae</taxon>
        <taxon>Meloidogyninae</taxon>
        <taxon>Meloidogyne</taxon>
    </lineage>
</organism>
<feature type="region of interest" description="Disordered" evidence="7">
    <location>
        <begin position="341"/>
        <end position="361"/>
    </location>
</feature>
<dbReference type="GO" id="GO:0003735">
    <property type="term" value="F:structural constituent of ribosome"/>
    <property type="evidence" value="ECO:0007669"/>
    <property type="project" value="InterPro"/>
</dbReference>
<keyword evidence="9" id="KW-1185">Reference proteome</keyword>
<evidence type="ECO:0000256" key="6">
    <source>
        <dbReference type="ARBA" id="ARBA00023274"/>
    </source>
</evidence>
<evidence type="ECO:0000256" key="1">
    <source>
        <dbReference type="ARBA" id="ARBA00004496"/>
    </source>
</evidence>
<dbReference type="Proteomes" id="UP000605970">
    <property type="component" value="Unassembled WGS sequence"/>
</dbReference>
<keyword evidence="4" id="KW-0963">Cytoplasm</keyword>
<protein>
    <submittedName>
        <fullName evidence="8">Uncharacterized protein</fullName>
    </submittedName>
</protein>
<dbReference type="Gene3D" id="1.10.10.10">
    <property type="entry name" value="Winged helix-like DNA-binding domain superfamily/Winged helix DNA-binding domain"/>
    <property type="match status" value="1"/>
</dbReference>
<dbReference type="EMBL" id="JABEBT010000044">
    <property type="protein sequence ID" value="KAF7635288.1"/>
    <property type="molecule type" value="Genomic_DNA"/>
</dbReference>
<evidence type="ECO:0000256" key="7">
    <source>
        <dbReference type="SAM" id="MobiDB-lite"/>
    </source>
</evidence>
<accession>A0A8S9ZQ71</accession>
<dbReference type="GO" id="GO:0008047">
    <property type="term" value="F:enzyme activator activity"/>
    <property type="evidence" value="ECO:0007669"/>
    <property type="project" value="InterPro"/>
</dbReference>
<keyword evidence="6" id="KW-0687">Ribonucleoprotein</keyword>
<dbReference type="SUPFAM" id="SSF50729">
    <property type="entry name" value="PH domain-like"/>
    <property type="match status" value="2"/>
</dbReference>
<dbReference type="GO" id="GO:0006412">
    <property type="term" value="P:translation"/>
    <property type="evidence" value="ECO:0007669"/>
    <property type="project" value="InterPro"/>
</dbReference>
<sequence length="558" mass="62929">MGKPTSVKDVDQHEIVDAISTFLKKGGKIKVPEWADLVKLGRNKELAPINPDWYYVRVASIARRLYIRSPAGVGAFRKVYGGNKRRGVRPNHFVLASGAVIRKSLQSLEAIKWVEKDASGGRKLSKQGQKDLDRIAAQLRFDSDAIEIILQCTQAAFYEFDLTDNTWSTKDQVGPLFVYKRSTYPHYAIMIANRQSLQDFVQPIEETFSLKYDPPYILIHRKDGSIGGIWIYGEDECKRIFIEIQKLRDLVKSENGQGSGVKVDLLKSPEKLSELSTLKKAAEIVKNTPMTPEKVESSKKSQEIKAEVASSNTTERSNVRPVALRTLDGPRLKKNFRNLTLTKPSGTASSSKPQQPPPTPKIISRIHSTNNIDVKDTSETLDIAAAAASVFPELTCENGRMDDSAALKKDNGILKKDIGILKTILVDLIKRIDPFACRLLNYLPQACLFEYDASNKKWNRTNTEGPLLVYSRIDEPPYSFCILDRKHIGKEDFVQPLNFGLKLTNKAKYIFISGRHDSVVYGIWLQDQVDCDYIFHKLSTLLNEVVKKDETNFTIEMT</sequence>
<dbReference type="PANTHER" id="PTHR11710">
    <property type="entry name" value="40S RIBOSOMAL PROTEIN S19"/>
    <property type="match status" value="1"/>
</dbReference>
<comment type="subcellular location">
    <subcellularLocation>
        <location evidence="1">Cytoplasm</location>
    </subcellularLocation>
</comment>
<comment type="similarity">
    <text evidence="3">Belongs to the eukaryotic ribosomal protein eS19 family.</text>
</comment>
<dbReference type="InterPro" id="IPR036390">
    <property type="entry name" value="WH_DNA-bd_sf"/>
</dbReference>
<dbReference type="Pfam" id="PF01090">
    <property type="entry name" value="Ribosomal_S19e"/>
    <property type="match status" value="1"/>
</dbReference>
<name>A0A8S9ZQ71_9BILA</name>
<dbReference type="CDD" id="cd13182">
    <property type="entry name" value="EVH1-like_Dcp1"/>
    <property type="match status" value="1"/>
</dbReference>
<dbReference type="InterPro" id="IPR010334">
    <property type="entry name" value="Dcp1"/>
</dbReference>
<evidence type="ECO:0000313" key="9">
    <source>
        <dbReference type="Proteomes" id="UP000605970"/>
    </source>
</evidence>
<dbReference type="GO" id="GO:0000028">
    <property type="term" value="P:ribosomal small subunit assembly"/>
    <property type="evidence" value="ECO:0007669"/>
    <property type="project" value="TreeGrafter"/>
</dbReference>
<dbReference type="SUPFAM" id="SSF46785">
    <property type="entry name" value="Winged helix' DNA-binding domain"/>
    <property type="match status" value="1"/>
</dbReference>